<gene>
    <name evidence="1" type="ORF">NI17_007590</name>
</gene>
<dbReference type="RefSeq" id="WP_084012910.1">
    <property type="nucleotide sequence ID" value="NZ_CP063196.1"/>
</dbReference>
<evidence type="ECO:0000313" key="2">
    <source>
        <dbReference type="Proteomes" id="UP000265719"/>
    </source>
</evidence>
<proteinExistence type="predicted"/>
<dbReference type="Pfam" id="PF00903">
    <property type="entry name" value="Glyoxalase"/>
    <property type="match status" value="1"/>
</dbReference>
<dbReference type="InterPro" id="IPR037523">
    <property type="entry name" value="VOC_core"/>
</dbReference>
<reference evidence="1" key="1">
    <citation type="submission" date="2020-10" db="EMBL/GenBank/DDBJ databases">
        <title>De novo genome project of the cellulose decomposer Thermobifida halotolerans type strain.</title>
        <authorList>
            <person name="Nagy I."/>
            <person name="Horvath B."/>
            <person name="Kukolya J."/>
            <person name="Nagy I."/>
            <person name="Orsini M."/>
        </authorList>
    </citation>
    <scope>NUCLEOTIDE SEQUENCE</scope>
    <source>
        <strain evidence="1">DSM 44931</strain>
    </source>
</reference>
<dbReference type="KEGG" id="thao:NI17_007590"/>
<dbReference type="PANTHER" id="PTHR36437:SF2">
    <property type="entry name" value="GLYOXALASE_BLEOMYCIN RESISTANCE PROTEIN_DIOXYGENASE"/>
    <property type="match status" value="1"/>
</dbReference>
<evidence type="ECO:0000313" key="1">
    <source>
        <dbReference type="EMBL" id="UOE21015.1"/>
    </source>
</evidence>
<dbReference type="SUPFAM" id="SSF54593">
    <property type="entry name" value="Glyoxalase/Bleomycin resistance protein/Dihydroxybiphenyl dioxygenase"/>
    <property type="match status" value="1"/>
</dbReference>
<dbReference type="InterPro" id="IPR029068">
    <property type="entry name" value="Glyas_Bleomycin-R_OHBP_Dase"/>
</dbReference>
<dbReference type="Proteomes" id="UP000265719">
    <property type="component" value="Chromosome"/>
</dbReference>
<keyword evidence="2" id="KW-1185">Reference proteome</keyword>
<sequence>MSRIGRLTVLVADLDAAIDFYTGALGFRVLFDARLPSGFRSVHVGPGAVDEPGLWLMPAEGDRVGSRTAGAPLLVLYSDDLDKDLDRLAEAGVMPHLGPEGEPGARYAHVRDPWGNEIVLAQTPRG</sequence>
<dbReference type="Gene3D" id="3.10.180.10">
    <property type="entry name" value="2,3-Dihydroxybiphenyl 1,2-Dioxygenase, domain 1"/>
    <property type="match status" value="1"/>
</dbReference>
<dbReference type="PANTHER" id="PTHR36437">
    <property type="entry name" value="GLYOXALASE/BLEOMYCIN RESISTANCE PROTEIN/DIOXYGENASE"/>
    <property type="match status" value="1"/>
</dbReference>
<accession>A0A399G7Z9</accession>
<dbReference type="InterPro" id="IPR004360">
    <property type="entry name" value="Glyas_Fos-R_dOase_dom"/>
</dbReference>
<dbReference type="OrthoDB" id="197463at2"/>
<dbReference type="PROSITE" id="PS51819">
    <property type="entry name" value="VOC"/>
    <property type="match status" value="1"/>
</dbReference>
<dbReference type="AlphaFoldDB" id="A0A399G7Z9"/>
<organism evidence="1 2">
    <name type="scientific">Thermobifida halotolerans</name>
    <dbReference type="NCBI Taxonomy" id="483545"/>
    <lineage>
        <taxon>Bacteria</taxon>
        <taxon>Bacillati</taxon>
        <taxon>Actinomycetota</taxon>
        <taxon>Actinomycetes</taxon>
        <taxon>Streptosporangiales</taxon>
        <taxon>Nocardiopsidaceae</taxon>
        <taxon>Thermobifida</taxon>
    </lineage>
</organism>
<name>A0A399G7Z9_9ACTN</name>
<dbReference type="EMBL" id="CP063196">
    <property type="protein sequence ID" value="UOE21015.1"/>
    <property type="molecule type" value="Genomic_DNA"/>
</dbReference>
<protein>
    <submittedName>
        <fullName evidence="1">VOC family protein</fullName>
    </submittedName>
</protein>